<evidence type="ECO:0000256" key="6">
    <source>
        <dbReference type="ARBA" id="ARBA00023125"/>
    </source>
</evidence>
<feature type="region of interest" description="Disordered" evidence="9">
    <location>
        <begin position="52"/>
        <end position="79"/>
    </location>
</feature>
<keyword evidence="3" id="KW-0677">Repeat</keyword>
<protein>
    <recommendedName>
        <fullName evidence="10">C2H2-type domain-containing protein</fullName>
    </recommendedName>
</protein>
<evidence type="ECO:0000256" key="2">
    <source>
        <dbReference type="ARBA" id="ARBA00022723"/>
    </source>
</evidence>
<dbReference type="InterPro" id="IPR013087">
    <property type="entry name" value="Znf_C2H2_type"/>
</dbReference>
<proteinExistence type="predicted"/>
<gene>
    <name evidence="11" type="ORF">JZ751_015437</name>
</gene>
<dbReference type="GO" id="GO:0005634">
    <property type="term" value="C:nucleus"/>
    <property type="evidence" value="ECO:0007669"/>
    <property type="project" value="UniProtKB-SubCell"/>
</dbReference>
<evidence type="ECO:0000256" key="8">
    <source>
        <dbReference type="PROSITE-ProRule" id="PRU00042"/>
    </source>
</evidence>
<dbReference type="Proteomes" id="UP000824540">
    <property type="component" value="Unassembled WGS sequence"/>
</dbReference>
<evidence type="ECO:0000256" key="9">
    <source>
        <dbReference type="SAM" id="MobiDB-lite"/>
    </source>
</evidence>
<dbReference type="EMBL" id="JAFBMS010000246">
    <property type="protein sequence ID" value="KAG9332276.1"/>
    <property type="molecule type" value="Genomic_DNA"/>
</dbReference>
<dbReference type="GO" id="GO:0003677">
    <property type="term" value="F:DNA binding"/>
    <property type="evidence" value="ECO:0007669"/>
    <property type="project" value="UniProtKB-KW"/>
</dbReference>
<evidence type="ECO:0000256" key="1">
    <source>
        <dbReference type="ARBA" id="ARBA00004123"/>
    </source>
</evidence>
<evidence type="ECO:0000256" key="7">
    <source>
        <dbReference type="ARBA" id="ARBA00023242"/>
    </source>
</evidence>
<keyword evidence="7" id="KW-0539">Nucleus</keyword>
<keyword evidence="6" id="KW-0238">DNA-binding</keyword>
<dbReference type="AlphaFoldDB" id="A0A8T2MXG1"/>
<dbReference type="GO" id="GO:0008270">
    <property type="term" value="F:zinc ion binding"/>
    <property type="evidence" value="ECO:0007669"/>
    <property type="project" value="UniProtKB-KW"/>
</dbReference>
<sequence>MDIMAKKAVAEIIKLVDEYSAVLRLEMSRSQIENEGLKRKLQVMELEGRTEGRCGGKRAAHDGRANGSSARGLHSHAQGGAEGRKVAFFRRAGVSAESGMCKSFGHHPLPIVPEGAATAHPGSLSGKQGCSLGESAKPVEISRQTPFVKDECVCSIEESRTRMLLKEERVEEDTEPPAELHCGKGAPAQCPTLSDFGGGAPQEEWMEQHRPAGGAEELLPTHRTGLCVDQHNGSESVLKDEPQHQEASAGSVRDPCAEYVLLEGAGRSYSHREHRNLDLSCTTQQQQGALQQYTTTGDQTAISENTRTPAKTHKTHQGGKHISCEYCGKSFPYLSYLKRHLRNHTGERPYGCTQCGRRFTRQKSPGQAPAGAQRREAF</sequence>
<evidence type="ECO:0000256" key="4">
    <source>
        <dbReference type="ARBA" id="ARBA00022771"/>
    </source>
</evidence>
<dbReference type="SUPFAM" id="SSF57667">
    <property type="entry name" value="beta-beta-alpha zinc fingers"/>
    <property type="match status" value="1"/>
</dbReference>
<comment type="caution">
    <text evidence="11">The sequence shown here is derived from an EMBL/GenBank/DDBJ whole genome shotgun (WGS) entry which is preliminary data.</text>
</comment>
<dbReference type="SMART" id="SM00355">
    <property type="entry name" value="ZnF_C2H2"/>
    <property type="match status" value="1"/>
</dbReference>
<keyword evidence="2" id="KW-0479">Metal-binding</keyword>
<dbReference type="Pfam" id="PF00096">
    <property type="entry name" value="zf-C2H2"/>
    <property type="match status" value="1"/>
</dbReference>
<dbReference type="InterPro" id="IPR036236">
    <property type="entry name" value="Znf_C2H2_sf"/>
</dbReference>
<keyword evidence="5" id="KW-0862">Zinc</keyword>
<feature type="region of interest" description="Disordered" evidence="9">
    <location>
        <begin position="167"/>
        <end position="186"/>
    </location>
</feature>
<feature type="region of interest" description="Disordered" evidence="9">
    <location>
        <begin position="356"/>
        <end position="378"/>
    </location>
</feature>
<evidence type="ECO:0000256" key="3">
    <source>
        <dbReference type="ARBA" id="ARBA00022737"/>
    </source>
</evidence>
<dbReference type="GO" id="GO:0010468">
    <property type="term" value="P:regulation of gene expression"/>
    <property type="evidence" value="ECO:0007669"/>
    <property type="project" value="TreeGrafter"/>
</dbReference>
<name>A0A8T2MXG1_9TELE</name>
<feature type="compositionally biased region" description="Basic and acidic residues" evidence="9">
    <location>
        <begin position="52"/>
        <end position="64"/>
    </location>
</feature>
<evidence type="ECO:0000313" key="11">
    <source>
        <dbReference type="EMBL" id="KAG9332276.1"/>
    </source>
</evidence>
<dbReference type="OrthoDB" id="654211at2759"/>
<organism evidence="11 12">
    <name type="scientific">Albula glossodonta</name>
    <name type="common">roundjaw bonefish</name>
    <dbReference type="NCBI Taxonomy" id="121402"/>
    <lineage>
        <taxon>Eukaryota</taxon>
        <taxon>Metazoa</taxon>
        <taxon>Chordata</taxon>
        <taxon>Craniata</taxon>
        <taxon>Vertebrata</taxon>
        <taxon>Euteleostomi</taxon>
        <taxon>Actinopterygii</taxon>
        <taxon>Neopterygii</taxon>
        <taxon>Teleostei</taxon>
        <taxon>Albuliformes</taxon>
        <taxon>Albulidae</taxon>
        <taxon>Albula</taxon>
    </lineage>
</organism>
<evidence type="ECO:0000259" key="10">
    <source>
        <dbReference type="PROSITE" id="PS50157"/>
    </source>
</evidence>
<dbReference type="PANTHER" id="PTHR16515">
    <property type="entry name" value="PR DOMAIN ZINC FINGER PROTEIN"/>
    <property type="match status" value="1"/>
</dbReference>
<dbReference type="PANTHER" id="PTHR16515:SF58">
    <property type="entry name" value="ZINC FINGER PROTEIN 22"/>
    <property type="match status" value="1"/>
</dbReference>
<evidence type="ECO:0000256" key="5">
    <source>
        <dbReference type="ARBA" id="ARBA00022833"/>
    </source>
</evidence>
<accession>A0A8T2MXG1</accession>
<evidence type="ECO:0000313" key="12">
    <source>
        <dbReference type="Proteomes" id="UP000824540"/>
    </source>
</evidence>
<dbReference type="PROSITE" id="PS50157">
    <property type="entry name" value="ZINC_FINGER_C2H2_2"/>
    <property type="match status" value="1"/>
</dbReference>
<dbReference type="InterPro" id="IPR050331">
    <property type="entry name" value="Zinc_finger"/>
</dbReference>
<keyword evidence="4 8" id="KW-0863">Zinc-finger</keyword>
<keyword evidence="12" id="KW-1185">Reference proteome</keyword>
<dbReference type="Gene3D" id="3.30.160.60">
    <property type="entry name" value="Classic Zinc Finger"/>
    <property type="match status" value="2"/>
</dbReference>
<dbReference type="PROSITE" id="PS00028">
    <property type="entry name" value="ZINC_FINGER_C2H2_1"/>
    <property type="match status" value="1"/>
</dbReference>
<comment type="subcellular location">
    <subcellularLocation>
        <location evidence="1">Nucleus</location>
    </subcellularLocation>
</comment>
<feature type="domain" description="C2H2-type" evidence="10">
    <location>
        <begin position="322"/>
        <end position="349"/>
    </location>
</feature>
<dbReference type="FunFam" id="3.30.160.60:FF:001450">
    <property type="entry name" value="zinc finger protein 774"/>
    <property type="match status" value="1"/>
</dbReference>
<reference evidence="11" key="1">
    <citation type="thesis" date="2021" institute="BYU ScholarsArchive" country="Provo, UT, USA">
        <title>Applications of and Algorithms for Genome Assembly and Genomic Analyses with an Emphasis on Marine Teleosts.</title>
        <authorList>
            <person name="Pickett B.D."/>
        </authorList>
    </citation>
    <scope>NUCLEOTIDE SEQUENCE</scope>
    <source>
        <strain evidence="11">HI-2016</strain>
    </source>
</reference>
<dbReference type="FunFam" id="3.30.160.60:FF:000100">
    <property type="entry name" value="Zinc finger 45-like"/>
    <property type="match status" value="1"/>
</dbReference>